<organism evidence="7 8">
    <name type="scientific">Bizionia echini</name>
    <dbReference type="NCBI Taxonomy" id="649333"/>
    <lineage>
        <taxon>Bacteria</taxon>
        <taxon>Pseudomonadati</taxon>
        <taxon>Bacteroidota</taxon>
        <taxon>Flavobacteriia</taxon>
        <taxon>Flavobacteriales</taxon>
        <taxon>Flavobacteriaceae</taxon>
        <taxon>Bizionia</taxon>
    </lineage>
</organism>
<keyword evidence="8" id="KW-1185">Reference proteome</keyword>
<evidence type="ECO:0000256" key="2">
    <source>
        <dbReference type="ARBA" id="ARBA00022552"/>
    </source>
</evidence>
<dbReference type="EMBL" id="FOVN01000002">
    <property type="protein sequence ID" value="SFN65914.1"/>
    <property type="molecule type" value="Genomic_DNA"/>
</dbReference>
<dbReference type="PANTHER" id="PTHR13393">
    <property type="entry name" value="SAM-DEPENDENT METHYLTRANSFERASE"/>
    <property type="match status" value="1"/>
</dbReference>
<dbReference type="STRING" id="649333.SAMN04487989_102283"/>
<keyword evidence="1 6" id="KW-0963">Cytoplasm</keyword>
<evidence type="ECO:0000256" key="1">
    <source>
        <dbReference type="ARBA" id="ARBA00022490"/>
    </source>
</evidence>
<dbReference type="Gene3D" id="3.40.50.150">
    <property type="entry name" value="Vaccinia Virus protein VP39"/>
    <property type="match status" value="1"/>
</dbReference>
<evidence type="ECO:0000256" key="4">
    <source>
        <dbReference type="ARBA" id="ARBA00022679"/>
    </source>
</evidence>
<gene>
    <name evidence="6" type="primary">rlmF</name>
    <name evidence="7" type="ORF">SAMN04487989_102283</name>
</gene>
<dbReference type="EC" id="2.1.1.181" evidence="6"/>
<evidence type="ECO:0000256" key="3">
    <source>
        <dbReference type="ARBA" id="ARBA00022603"/>
    </source>
</evidence>
<proteinExistence type="inferred from homology"/>
<dbReference type="HAMAP" id="MF_01848">
    <property type="entry name" value="23SrRNA_methyltr_F"/>
    <property type="match status" value="1"/>
</dbReference>
<dbReference type="PANTHER" id="PTHR13393:SF0">
    <property type="entry name" value="RNA N6-ADENOSINE-METHYLTRANSFERASE METTL16"/>
    <property type="match status" value="1"/>
</dbReference>
<evidence type="ECO:0000313" key="8">
    <source>
        <dbReference type="Proteomes" id="UP000198705"/>
    </source>
</evidence>
<dbReference type="Proteomes" id="UP000198705">
    <property type="component" value="Unassembled WGS sequence"/>
</dbReference>
<dbReference type="NCBIfam" id="NF008725">
    <property type="entry name" value="PRK11727.1"/>
    <property type="match status" value="1"/>
</dbReference>
<keyword evidence="3 6" id="KW-0489">Methyltransferase</keyword>
<comment type="catalytic activity">
    <reaction evidence="6">
        <text>adenosine(1618) in 23S rRNA + S-adenosyl-L-methionine = N(6)-methyladenosine(1618) in 23S rRNA + S-adenosyl-L-homocysteine + H(+)</text>
        <dbReference type="Rhea" id="RHEA:16497"/>
        <dbReference type="Rhea" id="RHEA-COMP:10229"/>
        <dbReference type="Rhea" id="RHEA-COMP:10231"/>
        <dbReference type="ChEBI" id="CHEBI:15378"/>
        <dbReference type="ChEBI" id="CHEBI:57856"/>
        <dbReference type="ChEBI" id="CHEBI:59789"/>
        <dbReference type="ChEBI" id="CHEBI:74411"/>
        <dbReference type="ChEBI" id="CHEBI:74449"/>
        <dbReference type="EC" id="2.1.1.181"/>
    </reaction>
</comment>
<keyword evidence="4 6" id="KW-0808">Transferase</keyword>
<reference evidence="8" key="1">
    <citation type="submission" date="2016-10" db="EMBL/GenBank/DDBJ databases">
        <authorList>
            <person name="Varghese N."/>
            <person name="Submissions S."/>
        </authorList>
    </citation>
    <scope>NUCLEOTIDE SEQUENCE [LARGE SCALE GENOMIC DNA]</scope>
    <source>
        <strain evidence="8">DSM 23925</strain>
    </source>
</reference>
<dbReference type="GO" id="GO:0005737">
    <property type="term" value="C:cytoplasm"/>
    <property type="evidence" value="ECO:0007669"/>
    <property type="project" value="UniProtKB-SubCell"/>
</dbReference>
<protein>
    <recommendedName>
        <fullName evidence="6">Ribosomal RNA large subunit methyltransferase F</fullName>
        <ecNumber evidence="6">2.1.1.181</ecNumber>
    </recommendedName>
    <alternativeName>
        <fullName evidence="6">23S rRNA mA1618 methyltransferase</fullName>
    </alternativeName>
    <alternativeName>
        <fullName evidence="6">rRNA adenine N-6-methyltransferase</fullName>
    </alternativeName>
</protein>
<comment type="function">
    <text evidence="6">Specifically methylates the adenine in position 1618 of 23S rRNA.</text>
</comment>
<dbReference type="PIRSF" id="PIRSF029038">
    <property type="entry name" value="Mtase_YbiN_prd"/>
    <property type="match status" value="1"/>
</dbReference>
<comment type="similarity">
    <text evidence="6">Belongs to the methyltransferase superfamily. METTL16/RlmF family.</text>
</comment>
<evidence type="ECO:0000313" key="7">
    <source>
        <dbReference type="EMBL" id="SFN65914.1"/>
    </source>
</evidence>
<dbReference type="InterPro" id="IPR016909">
    <property type="entry name" value="rRNA_lsu_MeTfrase_F"/>
</dbReference>
<accession>A0A1I5AU06</accession>
<evidence type="ECO:0000256" key="6">
    <source>
        <dbReference type="HAMAP-Rule" id="MF_01848"/>
    </source>
</evidence>
<dbReference type="OrthoDB" id="1115728at2"/>
<dbReference type="SUPFAM" id="SSF53335">
    <property type="entry name" value="S-adenosyl-L-methionine-dependent methyltransferases"/>
    <property type="match status" value="1"/>
</dbReference>
<dbReference type="AlphaFoldDB" id="A0A1I5AU06"/>
<dbReference type="InterPro" id="IPR010286">
    <property type="entry name" value="METTL16/RlmF"/>
</dbReference>
<keyword evidence="2 6" id="KW-0698">rRNA processing</keyword>
<evidence type="ECO:0000256" key="5">
    <source>
        <dbReference type="ARBA" id="ARBA00022691"/>
    </source>
</evidence>
<sequence>MHPNNKHLKSYDFERLIHTNPDLKPFVFTNKFQTKTINFSLSDAVYQLNKAILISDYGLTDYQLPKGYLCPPIPGRADYLHHLNDLISPESKPIKGLDIGIGANAIYPILAVQLYNWEMVGTERNKQSLEIAQNNINLNPSLNGFINIRYQDNAAHIFSGIIEFEEYYHFTMCNPPFHASEQEALKGTQRKLKNLDLDKKTALNFGGQSHELWCNGGEALFVKRMIKESKTFCKQVGWFTTLVSKSANLPKLTKQLDKLGATHQIIDMAQGQKVSRILAWHFTN</sequence>
<dbReference type="InterPro" id="IPR029063">
    <property type="entry name" value="SAM-dependent_MTases_sf"/>
</dbReference>
<dbReference type="Pfam" id="PF05971">
    <property type="entry name" value="Methyltransf_10"/>
    <property type="match status" value="1"/>
</dbReference>
<dbReference type="RefSeq" id="WP_092207097.1">
    <property type="nucleotide sequence ID" value="NZ_FOVN01000002.1"/>
</dbReference>
<comment type="subcellular location">
    <subcellularLocation>
        <location evidence="6">Cytoplasm</location>
    </subcellularLocation>
</comment>
<dbReference type="GO" id="GO:0070475">
    <property type="term" value="P:rRNA base methylation"/>
    <property type="evidence" value="ECO:0007669"/>
    <property type="project" value="TreeGrafter"/>
</dbReference>
<dbReference type="GO" id="GO:0052907">
    <property type="term" value="F:23S rRNA (adenine(1618)-N(6))-methyltransferase activity"/>
    <property type="evidence" value="ECO:0007669"/>
    <property type="project" value="UniProtKB-EC"/>
</dbReference>
<name>A0A1I5AU06_9FLAO</name>
<keyword evidence="5 6" id="KW-0949">S-adenosyl-L-methionine</keyword>